<comment type="caution">
    <text evidence="3">The sequence shown here is derived from an EMBL/GenBank/DDBJ whole genome shotgun (WGS) entry which is preliminary data.</text>
</comment>
<dbReference type="Gene3D" id="1.10.260.40">
    <property type="entry name" value="lambda repressor-like DNA-binding domains"/>
    <property type="match status" value="1"/>
</dbReference>
<protein>
    <submittedName>
        <fullName evidence="3">XRE family transcriptional regulator</fullName>
    </submittedName>
</protein>
<dbReference type="PROSITE" id="PS50943">
    <property type="entry name" value="HTH_CROC1"/>
    <property type="match status" value="1"/>
</dbReference>
<accession>A0ABT7AIZ8</accession>
<sequence>MDERNAPPIGPVIQQHRKARGLTLEQLAQHSGVSKSMLSQIERGQANPTFAVLWSLTRALRIDFARLVDNGSSHEAAQIERVGLTGIPEIRTPDGLGRLRILSPPQLAGATEWYELHLEPGGVIDSAAHAPGAAEHLTALDGPLAVTSGSATARIEAGETARYPADVPHRIENPAQAPARGLLVVLFR</sequence>
<evidence type="ECO:0000256" key="1">
    <source>
        <dbReference type="ARBA" id="ARBA00023125"/>
    </source>
</evidence>
<feature type="domain" description="HTH cro/C1-type" evidence="2">
    <location>
        <begin position="13"/>
        <end position="67"/>
    </location>
</feature>
<dbReference type="PANTHER" id="PTHR46797">
    <property type="entry name" value="HTH-TYPE TRANSCRIPTIONAL REGULATOR"/>
    <property type="match status" value="1"/>
</dbReference>
<gene>
    <name evidence="3" type="ORF">QNA08_13975</name>
</gene>
<evidence type="ECO:0000313" key="4">
    <source>
        <dbReference type="Proteomes" id="UP001321492"/>
    </source>
</evidence>
<dbReference type="InterPro" id="IPR010982">
    <property type="entry name" value="Lambda_DNA-bd_dom_sf"/>
</dbReference>
<evidence type="ECO:0000313" key="3">
    <source>
        <dbReference type="EMBL" id="MDJ1159344.1"/>
    </source>
</evidence>
<evidence type="ECO:0000259" key="2">
    <source>
        <dbReference type="PROSITE" id="PS50943"/>
    </source>
</evidence>
<dbReference type="InterPro" id="IPR011051">
    <property type="entry name" value="RmlC_Cupin_sf"/>
</dbReference>
<dbReference type="SMART" id="SM00530">
    <property type="entry name" value="HTH_XRE"/>
    <property type="match status" value="1"/>
</dbReference>
<dbReference type="RefSeq" id="WP_283741338.1">
    <property type="nucleotide sequence ID" value="NZ_JASJEV010000008.1"/>
</dbReference>
<dbReference type="CDD" id="cd00093">
    <property type="entry name" value="HTH_XRE"/>
    <property type="match status" value="1"/>
</dbReference>
<organism evidence="3 4">
    <name type="scientific">Chelatococcus albus</name>
    <dbReference type="NCBI Taxonomy" id="3047466"/>
    <lineage>
        <taxon>Bacteria</taxon>
        <taxon>Pseudomonadati</taxon>
        <taxon>Pseudomonadota</taxon>
        <taxon>Alphaproteobacteria</taxon>
        <taxon>Hyphomicrobiales</taxon>
        <taxon>Chelatococcaceae</taxon>
        <taxon>Chelatococcus</taxon>
    </lineage>
</organism>
<keyword evidence="1" id="KW-0238">DNA-binding</keyword>
<name>A0ABT7AIZ8_9HYPH</name>
<dbReference type="PANTHER" id="PTHR46797:SF1">
    <property type="entry name" value="METHYLPHOSPHONATE SYNTHASE"/>
    <property type="match status" value="1"/>
</dbReference>
<dbReference type="EMBL" id="JASJEV010000008">
    <property type="protein sequence ID" value="MDJ1159344.1"/>
    <property type="molecule type" value="Genomic_DNA"/>
</dbReference>
<dbReference type="InterPro" id="IPR014710">
    <property type="entry name" value="RmlC-like_jellyroll"/>
</dbReference>
<dbReference type="Gene3D" id="2.60.120.10">
    <property type="entry name" value="Jelly Rolls"/>
    <property type="match status" value="1"/>
</dbReference>
<proteinExistence type="predicted"/>
<keyword evidence="4" id="KW-1185">Reference proteome</keyword>
<dbReference type="InterPro" id="IPR050807">
    <property type="entry name" value="TransReg_Diox_bact_type"/>
</dbReference>
<dbReference type="InterPro" id="IPR001387">
    <property type="entry name" value="Cro/C1-type_HTH"/>
</dbReference>
<dbReference type="Pfam" id="PF07883">
    <property type="entry name" value="Cupin_2"/>
    <property type="match status" value="1"/>
</dbReference>
<dbReference type="Proteomes" id="UP001321492">
    <property type="component" value="Unassembled WGS sequence"/>
</dbReference>
<dbReference type="Pfam" id="PF01381">
    <property type="entry name" value="HTH_3"/>
    <property type="match status" value="1"/>
</dbReference>
<dbReference type="InterPro" id="IPR013096">
    <property type="entry name" value="Cupin_2"/>
</dbReference>
<dbReference type="SUPFAM" id="SSF51182">
    <property type="entry name" value="RmlC-like cupins"/>
    <property type="match status" value="1"/>
</dbReference>
<dbReference type="SUPFAM" id="SSF47413">
    <property type="entry name" value="lambda repressor-like DNA-binding domains"/>
    <property type="match status" value="1"/>
</dbReference>
<reference evidence="3 4" key="1">
    <citation type="submission" date="2023-05" db="EMBL/GenBank/DDBJ databases">
        <title>Chelatococcus sp. nov., a moderately thermophilic bacterium isolated from hot spring microbial mat.</title>
        <authorList>
            <person name="Hu C.-J."/>
            <person name="Li W.-J."/>
        </authorList>
    </citation>
    <scope>NUCLEOTIDE SEQUENCE [LARGE SCALE GENOMIC DNA]</scope>
    <source>
        <strain evidence="3 4">SYSU G07232</strain>
    </source>
</reference>
<dbReference type="CDD" id="cd02209">
    <property type="entry name" value="cupin_XRE_C"/>
    <property type="match status" value="1"/>
</dbReference>